<dbReference type="CDD" id="cd08279">
    <property type="entry name" value="Zn_ADH_class_III"/>
    <property type="match status" value="1"/>
</dbReference>
<dbReference type="SUPFAM" id="SSF50129">
    <property type="entry name" value="GroES-like"/>
    <property type="match status" value="1"/>
</dbReference>
<proteinExistence type="predicted"/>
<dbReference type="PANTHER" id="PTHR43880:SF12">
    <property type="entry name" value="ALCOHOL DEHYDROGENASE CLASS-3"/>
    <property type="match status" value="1"/>
</dbReference>
<dbReference type="SMART" id="SM00829">
    <property type="entry name" value="PKS_ER"/>
    <property type="match status" value="1"/>
</dbReference>
<dbReference type="Pfam" id="PF08240">
    <property type="entry name" value="ADH_N"/>
    <property type="match status" value="1"/>
</dbReference>
<sequence length="364" mass="37573">MRSMRAAVVEAVPGHATIGTVEIGEPGIGEVLLRTVATGVCHSDLHALHGGGMAFPTPFVLGHEPAGVIEAVGLGVRHLKPGDHVVACLSAFCGHCERCVTGRSFQCFTDEYARRDGEPSRLSRNGEVVHQHIGLAGFAEYMLVGQNNLVKIRDDMPLDRACLLGCGVLTGVGAVLNTAQVPSGATVAVIGAGGVGLSVIQGARLANAAMIVAVDLDDEKLALAAALGATHTVNASNVDAVAQVVALTRGGASYVFEAIGNATTVQHGLAMTGGNGTLTVVGIVDTGASFTVSGLDLMMGKKVQQSMMGSNRFVADIPRLVDHYLAGRLDLDHMVGATATLEDLPRVLDDLEAGRVLGRTVITY</sequence>
<evidence type="ECO:0000256" key="3">
    <source>
        <dbReference type="ARBA" id="ARBA00022833"/>
    </source>
</evidence>
<keyword evidence="3" id="KW-0862">Zinc</keyword>
<evidence type="ECO:0000313" key="7">
    <source>
        <dbReference type="EMBL" id="CAB4757704.1"/>
    </source>
</evidence>
<dbReference type="InterPro" id="IPR036291">
    <property type="entry name" value="NAD(P)-bd_dom_sf"/>
</dbReference>
<evidence type="ECO:0000256" key="2">
    <source>
        <dbReference type="ARBA" id="ARBA00022723"/>
    </source>
</evidence>
<dbReference type="GO" id="GO:0005829">
    <property type="term" value="C:cytosol"/>
    <property type="evidence" value="ECO:0007669"/>
    <property type="project" value="TreeGrafter"/>
</dbReference>
<dbReference type="EMBL" id="CAFBOS010000063">
    <property type="protein sequence ID" value="CAB4994535.1"/>
    <property type="molecule type" value="Genomic_DNA"/>
</dbReference>
<comment type="cofactor">
    <cofactor evidence="1">
        <name>Zn(2+)</name>
        <dbReference type="ChEBI" id="CHEBI:29105"/>
    </cofactor>
</comment>
<dbReference type="PROSITE" id="PS00059">
    <property type="entry name" value="ADH_ZINC"/>
    <property type="match status" value="1"/>
</dbReference>
<dbReference type="EMBL" id="CAFABA010000147">
    <property type="protein sequence ID" value="CAB4835859.1"/>
    <property type="molecule type" value="Genomic_DNA"/>
</dbReference>
<dbReference type="InterPro" id="IPR011032">
    <property type="entry name" value="GroES-like_sf"/>
</dbReference>
<dbReference type="SUPFAM" id="SSF51735">
    <property type="entry name" value="NAD(P)-binding Rossmann-fold domains"/>
    <property type="match status" value="1"/>
</dbReference>
<dbReference type="PANTHER" id="PTHR43880">
    <property type="entry name" value="ALCOHOL DEHYDROGENASE"/>
    <property type="match status" value="1"/>
</dbReference>
<evidence type="ECO:0000256" key="4">
    <source>
        <dbReference type="ARBA" id="ARBA00023002"/>
    </source>
</evidence>
<dbReference type="InterPro" id="IPR013149">
    <property type="entry name" value="ADH-like_C"/>
</dbReference>
<keyword evidence="5" id="KW-0520">NAD</keyword>
<dbReference type="GO" id="GO:0008270">
    <property type="term" value="F:zinc ion binding"/>
    <property type="evidence" value="ECO:0007669"/>
    <property type="project" value="InterPro"/>
</dbReference>
<feature type="domain" description="Enoyl reductase (ER)" evidence="6">
    <location>
        <begin position="16"/>
        <end position="362"/>
    </location>
</feature>
<organism evidence="7">
    <name type="scientific">freshwater metagenome</name>
    <dbReference type="NCBI Taxonomy" id="449393"/>
    <lineage>
        <taxon>unclassified sequences</taxon>
        <taxon>metagenomes</taxon>
        <taxon>ecological metagenomes</taxon>
    </lineage>
</organism>
<evidence type="ECO:0000313" key="9">
    <source>
        <dbReference type="EMBL" id="CAB4994535.1"/>
    </source>
</evidence>
<gene>
    <name evidence="7" type="ORF">UFOPK2754_02202</name>
    <name evidence="8" type="ORF">UFOPK3139_02656</name>
    <name evidence="9" type="ORF">UFOPK3967_01234</name>
</gene>
<dbReference type="GO" id="GO:0051903">
    <property type="term" value="F:S-(hydroxymethyl)glutathione dehydrogenase [NAD(P)+] activity"/>
    <property type="evidence" value="ECO:0007669"/>
    <property type="project" value="TreeGrafter"/>
</dbReference>
<name>A0A6J6UF05_9ZZZZ</name>
<keyword evidence="4" id="KW-0560">Oxidoreductase</keyword>
<keyword evidence="2" id="KW-0479">Metal-binding</keyword>
<dbReference type="InterPro" id="IPR013154">
    <property type="entry name" value="ADH-like_N"/>
</dbReference>
<dbReference type="Pfam" id="PF00107">
    <property type="entry name" value="ADH_zinc_N"/>
    <property type="match status" value="1"/>
</dbReference>
<accession>A0A6J6UF05</accession>
<dbReference type="FunFam" id="3.40.50.720:FF:000003">
    <property type="entry name" value="S-(hydroxymethyl)glutathione dehydrogenase"/>
    <property type="match status" value="1"/>
</dbReference>
<dbReference type="Gene3D" id="3.40.50.720">
    <property type="entry name" value="NAD(P)-binding Rossmann-like Domain"/>
    <property type="match status" value="1"/>
</dbReference>
<evidence type="ECO:0000256" key="5">
    <source>
        <dbReference type="ARBA" id="ARBA00023027"/>
    </source>
</evidence>
<dbReference type="InterPro" id="IPR002328">
    <property type="entry name" value="ADH_Zn_CS"/>
</dbReference>
<reference evidence="7" key="1">
    <citation type="submission" date="2020-05" db="EMBL/GenBank/DDBJ databases">
        <authorList>
            <person name="Chiriac C."/>
            <person name="Salcher M."/>
            <person name="Ghai R."/>
            <person name="Kavagutti S V."/>
        </authorList>
    </citation>
    <scope>NUCLEOTIDE SEQUENCE</scope>
</reference>
<evidence type="ECO:0000259" key="6">
    <source>
        <dbReference type="SMART" id="SM00829"/>
    </source>
</evidence>
<dbReference type="Gene3D" id="3.90.180.10">
    <property type="entry name" value="Medium-chain alcohol dehydrogenases, catalytic domain"/>
    <property type="match status" value="1"/>
</dbReference>
<protein>
    <submittedName>
        <fullName evidence="7">Unannotated protein</fullName>
    </submittedName>
</protein>
<evidence type="ECO:0000256" key="1">
    <source>
        <dbReference type="ARBA" id="ARBA00001947"/>
    </source>
</evidence>
<dbReference type="EMBL" id="CAEZYR010000092">
    <property type="protein sequence ID" value="CAB4757704.1"/>
    <property type="molecule type" value="Genomic_DNA"/>
</dbReference>
<evidence type="ECO:0000313" key="8">
    <source>
        <dbReference type="EMBL" id="CAB4835859.1"/>
    </source>
</evidence>
<dbReference type="GO" id="GO:0046294">
    <property type="term" value="P:formaldehyde catabolic process"/>
    <property type="evidence" value="ECO:0007669"/>
    <property type="project" value="TreeGrafter"/>
</dbReference>
<dbReference type="AlphaFoldDB" id="A0A6J6UF05"/>
<dbReference type="InterPro" id="IPR020843">
    <property type="entry name" value="ER"/>
</dbReference>